<sequence length="1114" mass="123669">MVARNLFTVNRTLTTVKQSSKYASVVIRNHSVWTQERVIKSPFKDIQIPNCTLYEYIWQNLDKWPERTASVCAVTGRGYTYEQAFKLSNRFAANLRTKFKIQDGDAVAVMLPNVPDYPLVSLGILEAGGVITSINPIYTAHEVQRQLKLSAAKMIVTLPEIVPTIKEALKLAQLDIPIVVVKTNDSPVPEGTALFNELSEDIHANKSILKQVRRTADDVCFLPYSSGTTGLPKGVELTHRNIIANCEQINEPIIAMHKETTATHQDVVMGALPFFHIYAATVLMFHKMSVGAKLVALAKFHPDAFLSCIEKQKTNVLMVAPPLILLMASHPAATAKTLESIDVVCNGAAPLAGSDVERLMRRMQRDIDFRQGYGLTETSPTLTVTPKGLVRYEATGPPVANTEMRIVDSDLNNLGPNETGEILVRGPQVMRGYKDNPEANKETLLEGGWFRTGDLGVADEDGILVIADRLKELIKVKGFQVPPAELESVLREHPSVNDAAVIGVPHQTKGESPKAFVVLKNGHKCTPQQLSEFVNEKVAAYKHVDDITFIESVPKSAAGKILRRVLRDQKVRPQFNRLCLSACFREKSVWTSDKVVISASKDVDVPSLTVDQYLFRNLDKWATKTAVICGHTNRQYTYEEVYKKSRILAANLRRKFKIKDGDTVAVLLPNAPEYPIITFGILAAGDEIQRQILLSSTTLIITNEDLVPTVKEALKLAEKDFPIISLNDKSTPEGTVSFKELVEDNNVDTSILKEVNRRDDDVAFLPYSSGTTGLPKGVQLTNRNIVANCEQQNTDFRQYEYTTESHQDSTLVVLPMFHSYGLSICMLHKMSVGLKLVTLPKFQPDMFLNTLLAHRLELMYLAPPMVMFLGAYPQVTAKHLEHVTAVTSGAAPLPSADIQRLFEKAQREIQFCQGYGLTETSPLVSLTPFGEKVYEDVGYSLPNMHCRIVDGEMNNLGPGEVGELLLKGPNVMKGYLKNPKANSEVFVDGDWLRTGDLAKINENGLITIADRLKELIKVKGYQVPPAELENVLKEHPAVLDAAVVGVPDQATGERPRGFIVLKPEAKASDKDIIEFVSKRVAPYKKINEITFLKEIPKNPSGKILRKTLKEEYCK</sequence>
<evidence type="ECO:0000256" key="11">
    <source>
        <dbReference type="ARBA" id="ARBA00023262"/>
    </source>
</evidence>
<dbReference type="Pfam" id="PF00501">
    <property type="entry name" value="AMP-binding"/>
    <property type="match status" value="2"/>
</dbReference>
<evidence type="ECO:0000256" key="12">
    <source>
        <dbReference type="ARBA" id="ARBA00048497"/>
    </source>
</evidence>
<dbReference type="GO" id="GO:0008218">
    <property type="term" value="P:bioluminescence"/>
    <property type="evidence" value="ECO:0007669"/>
    <property type="project" value="UniProtKB-KW"/>
</dbReference>
<keyword evidence="9" id="KW-0576">Peroxisome</keyword>
<dbReference type="EMBL" id="JACKWZ010000004">
    <property type="protein sequence ID" value="KAF9424231.1"/>
    <property type="molecule type" value="Genomic_DNA"/>
</dbReference>
<keyword evidence="5" id="KW-0547">Nucleotide-binding</keyword>
<dbReference type="CDD" id="cd05911">
    <property type="entry name" value="Firefly_Luc_like"/>
    <property type="match status" value="2"/>
</dbReference>
<dbReference type="AlphaFoldDB" id="A0A835GSZ0"/>
<dbReference type="FunFam" id="3.40.50.12780:FF:000003">
    <property type="entry name" value="Long-chain-fatty-acid--CoA ligase FadD"/>
    <property type="match status" value="2"/>
</dbReference>
<evidence type="ECO:0000256" key="5">
    <source>
        <dbReference type="ARBA" id="ARBA00022741"/>
    </source>
</evidence>
<evidence type="ECO:0000256" key="3">
    <source>
        <dbReference type="ARBA" id="ARBA00012532"/>
    </source>
</evidence>
<comment type="subcellular location">
    <subcellularLocation>
        <location evidence="1">Peroxisome</location>
    </subcellularLocation>
</comment>
<dbReference type="FunFam" id="3.30.300.30:FF:000007">
    <property type="entry name" value="4-coumarate--CoA ligase 2"/>
    <property type="match status" value="2"/>
</dbReference>
<dbReference type="SUPFAM" id="SSF56801">
    <property type="entry name" value="Acetyl-CoA synthetase-like"/>
    <property type="match status" value="2"/>
</dbReference>
<evidence type="ECO:0000259" key="13">
    <source>
        <dbReference type="Pfam" id="PF00501"/>
    </source>
</evidence>
<accession>A0A835GSZ0</accession>
<comment type="catalytic activity">
    <reaction evidence="12">
        <text>firefly D-luciferin + ATP + O2 = firefly oxyluciferin + hnu + AMP + CO2 + diphosphate</text>
        <dbReference type="Rhea" id="RHEA:10732"/>
        <dbReference type="ChEBI" id="CHEBI:15379"/>
        <dbReference type="ChEBI" id="CHEBI:16526"/>
        <dbReference type="ChEBI" id="CHEBI:16792"/>
        <dbReference type="ChEBI" id="CHEBI:30212"/>
        <dbReference type="ChEBI" id="CHEBI:30616"/>
        <dbReference type="ChEBI" id="CHEBI:33019"/>
        <dbReference type="ChEBI" id="CHEBI:58038"/>
        <dbReference type="ChEBI" id="CHEBI:456215"/>
        <dbReference type="EC" id="1.13.12.7"/>
    </reaction>
</comment>
<evidence type="ECO:0000256" key="10">
    <source>
        <dbReference type="ARBA" id="ARBA00023223"/>
    </source>
</evidence>
<gene>
    <name evidence="15" type="ORF">HW555_000624</name>
</gene>
<reference evidence="15" key="1">
    <citation type="submission" date="2020-08" db="EMBL/GenBank/DDBJ databases">
        <title>Spodoptera exigua strain:BAW_Kor-Di-RS1 Genome sequencing and assembly.</title>
        <authorList>
            <person name="Kim J."/>
            <person name="Nam H.Y."/>
            <person name="Kwon M."/>
            <person name="Choi J.H."/>
            <person name="Cho S.R."/>
            <person name="Kim G.-H."/>
        </authorList>
    </citation>
    <scope>NUCLEOTIDE SEQUENCE</scope>
    <source>
        <strain evidence="15">BAW_Kor-Di-RS1</strain>
        <tissue evidence="15">Whole-body</tissue>
    </source>
</reference>
<dbReference type="PROSITE" id="PS00455">
    <property type="entry name" value="AMP_BINDING"/>
    <property type="match status" value="2"/>
</dbReference>
<dbReference type="PANTHER" id="PTHR24096:SF422">
    <property type="entry name" value="BCDNA.GH02901"/>
    <property type="match status" value="1"/>
</dbReference>
<evidence type="ECO:0000313" key="15">
    <source>
        <dbReference type="EMBL" id="KAF9424231.1"/>
    </source>
</evidence>
<organism evidence="15 16">
    <name type="scientific">Spodoptera exigua</name>
    <name type="common">Beet armyworm</name>
    <name type="synonym">Noctua fulgens</name>
    <dbReference type="NCBI Taxonomy" id="7107"/>
    <lineage>
        <taxon>Eukaryota</taxon>
        <taxon>Metazoa</taxon>
        <taxon>Ecdysozoa</taxon>
        <taxon>Arthropoda</taxon>
        <taxon>Hexapoda</taxon>
        <taxon>Insecta</taxon>
        <taxon>Pterygota</taxon>
        <taxon>Neoptera</taxon>
        <taxon>Endopterygota</taxon>
        <taxon>Lepidoptera</taxon>
        <taxon>Glossata</taxon>
        <taxon>Ditrysia</taxon>
        <taxon>Noctuoidea</taxon>
        <taxon>Noctuidae</taxon>
        <taxon>Amphipyrinae</taxon>
        <taxon>Spodoptera</taxon>
    </lineage>
</organism>
<dbReference type="InterPro" id="IPR020845">
    <property type="entry name" value="AMP-binding_CS"/>
</dbReference>
<evidence type="ECO:0000256" key="7">
    <source>
        <dbReference type="ARBA" id="ARBA00023002"/>
    </source>
</evidence>
<feature type="domain" description="AMP-dependent synthetase/ligase" evidence="13">
    <location>
        <begin position="616"/>
        <end position="976"/>
    </location>
</feature>
<name>A0A835GSZ0_SPOEX</name>
<feature type="domain" description="AMP-binding enzyme C-terminal" evidence="14">
    <location>
        <begin position="485"/>
        <end position="560"/>
    </location>
</feature>
<keyword evidence="7" id="KW-0560">Oxidoreductase</keyword>
<dbReference type="GO" id="GO:0004497">
    <property type="term" value="F:monooxygenase activity"/>
    <property type="evidence" value="ECO:0007669"/>
    <property type="project" value="UniProtKB-KW"/>
</dbReference>
<comment type="caution">
    <text evidence="15">The sequence shown here is derived from an EMBL/GenBank/DDBJ whole genome shotgun (WGS) entry which is preliminary data.</text>
</comment>
<dbReference type="Gene3D" id="3.30.300.30">
    <property type="match status" value="2"/>
</dbReference>
<keyword evidence="10" id="KW-0455">Luminescence</keyword>
<dbReference type="EC" id="1.13.12.7" evidence="3"/>
<keyword evidence="11" id="KW-0599">Photoprotein</keyword>
<dbReference type="InterPro" id="IPR042099">
    <property type="entry name" value="ANL_N_sf"/>
</dbReference>
<dbReference type="InterPro" id="IPR045851">
    <property type="entry name" value="AMP-bd_C_sf"/>
</dbReference>
<evidence type="ECO:0000313" key="16">
    <source>
        <dbReference type="Proteomes" id="UP000648187"/>
    </source>
</evidence>
<protein>
    <recommendedName>
        <fullName evidence="4">Luciferin 4-monooxygenase</fullName>
        <ecNumber evidence="3">1.13.12.7</ecNumber>
    </recommendedName>
</protein>
<evidence type="ECO:0000256" key="9">
    <source>
        <dbReference type="ARBA" id="ARBA00023140"/>
    </source>
</evidence>
<feature type="domain" description="AMP-binding enzyme C-terminal" evidence="14">
    <location>
        <begin position="1027"/>
        <end position="1102"/>
    </location>
</feature>
<dbReference type="Proteomes" id="UP000648187">
    <property type="component" value="Unassembled WGS sequence"/>
</dbReference>
<comment type="similarity">
    <text evidence="2">Belongs to the ATP-dependent AMP-binding enzyme family.</text>
</comment>
<dbReference type="InterPro" id="IPR000873">
    <property type="entry name" value="AMP-dep_synth/lig_dom"/>
</dbReference>
<keyword evidence="6" id="KW-0067">ATP-binding</keyword>
<dbReference type="GO" id="GO:0046949">
    <property type="term" value="P:fatty-acyl-CoA biosynthetic process"/>
    <property type="evidence" value="ECO:0007669"/>
    <property type="project" value="TreeGrafter"/>
</dbReference>
<dbReference type="GO" id="GO:0005777">
    <property type="term" value="C:peroxisome"/>
    <property type="evidence" value="ECO:0007669"/>
    <property type="project" value="UniProtKB-SubCell"/>
</dbReference>
<evidence type="ECO:0000256" key="1">
    <source>
        <dbReference type="ARBA" id="ARBA00004275"/>
    </source>
</evidence>
<feature type="domain" description="AMP-dependent synthetase/ligase" evidence="13">
    <location>
        <begin position="59"/>
        <end position="433"/>
    </location>
</feature>
<keyword evidence="8" id="KW-0503">Monooxygenase</keyword>
<evidence type="ECO:0000256" key="8">
    <source>
        <dbReference type="ARBA" id="ARBA00023033"/>
    </source>
</evidence>
<dbReference type="PANTHER" id="PTHR24096">
    <property type="entry name" value="LONG-CHAIN-FATTY-ACID--COA LIGASE"/>
    <property type="match status" value="1"/>
</dbReference>
<evidence type="ECO:0000256" key="6">
    <source>
        <dbReference type="ARBA" id="ARBA00022840"/>
    </source>
</evidence>
<dbReference type="InterPro" id="IPR025110">
    <property type="entry name" value="AMP-bd_C"/>
</dbReference>
<evidence type="ECO:0000259" key="14">
    <source>
        <dbReference type="Pfam" id="PF13193"/>
    </source>
</evidence>
<dbReference type="GO" id="GO:0004467">
    <property type="term" value="F:long-chain fatty acid-CoA ligase activity"/>
    <property type="evidence" value="ECO:0007669"/>
    <property type="project" value="TreeGrafter"/>
</dbReference>
<proteinExistence type="inferred from homology"/>
<dbReference type="Pfam" id="PF13193">
    <property type="entry name" value="AMP-binding_C"/>
    <property type="match status" value="2"/>
</dbReference>
<evidence type="ECO:0000256" key="2">
    <source>
        <dbReference type="ARBA" id="ARBA00006432"/>
    </source>
</evidence>
<dbReference type="GO" id="GO:0005524">
    <property type="term" value="F:ATP binding"/>
    <property type="evidence" value="ECO:0007669"/>
    <property type="project" value="UniProtKB-KW"/>
</dbReference>
<dbReference type="Gene3D" id="3.40.50.12780">
    <property type="entry name" value="N-terminal domain of ligase-like"/>
    <property type="match status" value="2"/>
</dbReference>
<keyword evidence="16" id="KW-1185">Reference proteome</keyword>
<evidence type="ECO:0000256" key="4">
    <source>
        <dbReference type="ARBA" id="ARBA00019043"/>
    </source>
</evidence>